<accession>A0ABQ1FU35</accession>
<keyword evidence="2" id="KW-1185">Reference proteome</keyword>
<dbReference type="Proteomes" id="UP000609323">
    <property type="component" value="Unassembled WGS sequence"/>
</dbReference>
<protein>
    <submittedName>
        <fullName evidence="1">Uncharacterized protein</fullName>
    </submittedName>
</protein>
<gene>
    <name evidence="1" type="ORF">GCM10010917_12530</name>
</gene>
<comment type="caution">
    <text evidence="1">The sequence shown here is derived from an EMBL/GenBank/DDBJ whole genome shotgun (WGS) entry which is preliminary data.</text>
</comment>
<name>A0ABQ1FU35_9BACL</name>
<evidence type="ECO:0000313" key="1">
    <source>
        <dbReference type="EMBL" id="GGA29073.1"/>
    </source>
</evidence>
<proteinExistence type="predicted"/>
<sequence>MVAQATGLSIATWGNLLNELQELGELAWSLLPTLSGFVRNAGNISRICTCRS</sequence>
<reference evidence="2" key="1">
    <citation type="journal article" date="2019" name="Int. J. Syst. Evol. Microbiol.">
        <title>The Global Catalogue of Microorganisms (GCM) 10K type strain sequencing project: providing services to taxonomists for standard genome sequencing and annotation.</title>
        <authorList>
            <consortium name="The Broad Institute Genomics Platform"/>
            <consortium name="The Broad Institute Genome Sequencing Center for Infectious Disease"/>
            <person name="Wu L."/>
            <person name="Ma J."/>
        </authorList>
    </citation>
    <scope>NUCLEOTIDE SEQUENCE [LARGE SCALE GENOMIC DNA]</scope>
    <source>
        <strain evidence="2">CGMCC 1.15044</strain>
    </source>
</reference>
<evidence type="ECO:0000313" key="2">
    <source>
        <dbReference type="Proteomes" id="UP000609323"/>
    </source>
</evidence>
<dbReference type="EMBL" id="BMHF01000003">
    <property type="protein sequence ID" value="GGA29073.1"/>
    <property type="molecule type" value="Genomic_DNA"/>
</dbReference>
<organism evidence="1 2">
    <name type="scientific">Paenibacillus physcomitrellae</name>
    <dbReference type="NCBI Taxonomy" id="1619311"/>
    <lineage>
        <taxon>Bacteria</taxon>
        <taxon>Bacillati</taxon>
        <taxon>Bacillota</taxon>
        <taxon>Bacilli</taxon>
        <taxon>Bacillales</taxon>
        <taxon>Paenibacillaceae</taxon>
        <taxon>Paenibacillus</taxon>
    </lineage>
</organism>